<dbReference type="AlphaFoldDB" id="A0A8J8SUQ3"/>
<protein>
    <recommendedName>
        <fullName evidence="1">TPPC8 C-terminal Ig-like domain-containing protein</fullName>
    </recommendedName>
</protein>
<evidence type="ECO:0000313" key="3">
    <source>
        <dbReference type="Proteomes" id="UP000785679"/>
    </source>
</evidence>
<evidence type="ECO:0000313" key="2">
    <source>
        <dbReference type="EMBL" id="TNV71390.1"/>
    </source>
</evidence>
<dbReference type="InterPro" id="IPR057651">
    <property type="entry name" value="Ig_TPPC8_C"/>
</dbReference>
<dbReference type="PANTHER" id="PTHR12975">
    <property type="entry name" value="TRANSPORT PROTEIN TRAPP"/>
    <property type="match status" value="1"/>
</dbReference>
<dbReference type="EMBL" id="RRYP01029839">
    <property type="protein sequence ID" value="TNV71390.1"/>
    <property type="molecule type" value="Genomic_DNA"/>
</dbReference>
<name>A0A8J8SUQ3_HALGN</name>
<dbReference type="PANTHER" id="PTHR12975:SF6">
    <property type="entry name" value="TRAFFICKING PROTEIN PARTICLE COMPLEX SUBUNIT 8"/>
    <property type="match status" value="1"/>
</dbReference>
<dbReference type="InterPro" id="IPR024420">
    <property type="entry name" value="TRAPP_III_complex_Trs85"/>
</dbReference>
<feature type="domain" description="TPPC8 C-terminal Ig-like" evidence="1">
    <location>
        <begin position="113"/>
        <end position="215"/>
    </location>
</feature>
<dbReference type="Proteomes" id="UP000785679">
    <property type="component" value="Unassembled WGS sequence"/>
</dbReference>
<evidence type="ECO:0000259" key="1">
    <source>
        <dbReference type="Pfam" id="PF24542"/>
    </source>
</evidence>
<gene>
    <name evidence="2" type="ORF">FGO68_gene10057</name>
</gene>
<proteinExistence type="predicted"/>
<organism evidence="2 3">
    <name type="scientific">Halteria grandinella</name>
    <dbReference type="NCBI Taxonomy" id="5974"/>
    <lineage>
        <taxon>Eukaryota</taxon>
        <taxon>Sar</taxon>
        <taxon>Alveolata</taxon>
        <taxon>Ciliophora</taxon>
        <taxon>Intramacronucleata</taxon>
        <taxon>Spirotrichea</taxon>
        <taxon>Stichotrichia</taxon>
        <taxon>Sporadotrichida</taxon>
        <taxon>Halteriidae</taxon>
        <taxon>Halteria</taxon>
    </lineage>
</organism>
<comment type="caution">
    <text evidence="2">The sequence shown here is derived from an EMBL/GenBank/DDBJ whole genome shotgun (WGS) entry which is preliminary data.</text>
</comment>
<dbReference type="Pfam" id="PF24542">
    <property type="entry name" value="Ig_TPPC8_C"/>
    <property type="match status" value="1"/>
</dbReference>
<reference evidence="2" key="1">
    <citation type="submission" date="2019-06" db="EMBL/GenBank/DDBJ databases">
        <authorList>
            <person name="Zheng W."/>
        </authorList>
    </citation>
    <scope>NUCLEOTIDE SEQUENCE</scope>
    <source>
        <strain evidence="2">QDHG01</strain>
    </source>
</reference>
<dbReference type="OrthoDB" id="203724at2759"/>
<sequence length="267" mass="30374">MLTYKDSSCKTIFDQPDKKNYFEQEQAFVQSKFKMLPTNEEEEVDIVIQWSMPKLNKRGFYCLFKIPLLKIQKQITEQQKKLERQKIAQAAPSASGKDLTAPIGNKITPLHLAYQYTKHLKHDFSTNRPAIVTFSLSLSNMIQSTDYMINCKVEGINEWATMAAPTDVSEANGFLWIGKTQHIIRNLKTNDVKQVMLKCAVLRPGVYNLNRFRVAIIEGQEEGETNSLGHFVNEVRLPDDILVTVTDTAAKQVAQVDLASQNLITFD</sequence>
<keyword evidence="3" id="KW-1185">Reference proteome</keyword>
<dbReference type="GO" id="GO:1990072">
    <property type="term" value="C:TRAPPIII protein complex"/>
    <property type="evidence" value="ECO:0007669"/>
    <property type="project" value="TreeGrafter"/>
</dbReference>
<accession>A0A8J8SUQ3</accession>